<evidence type="ECO:0000256" key="1">
    <source>
        <dbReference type="ARBA" id="ARBA00005234"/>
    </source>
</evidence>
<evidence type="ECO:0000256" key="2">
    <source>
        <dbReference type="ARBA" id="ARBA00022670"/>
    </source>
</evidence>
<dbReference type="GO" id="GO:0080090">
    <property type="term" value="P:regulation of primary metabolic process"/>
    <property type="evidence" value="ECO:0007669"/>
    <property type="project" value="UniProtKB-ARBA"/>
</dbReference>
<dbReference type="InterPro" id="IPR038765">
    <property type="entry name" value="Papain-like_cys_pep_sf"/>
</dbReference>
<reference evidence="7" key="2">
    <citation type="submission" date="2025-09" db="UniProtKB">
        <authorList>
            <consortium name="Ensembl"/>
        </authorList>
    </citation>
    <scope>IDENTIFICATION</scope>
</reference>
<dbReference type="AlphaFoldDB" id="A0A8B9FJQ3"/>
<dbReference type="GO" id="GO:0006508">
    <property type="term" value="P:proteolysis"/>
    <property type="evidence" value="ECO:0007669"/>
    <property type="project" value="UniProtKB-KW"/>
</dbReference>
<evidence type="ECO:0000256" key="4">
    <source>
        <dbReference type="ARBA" id="ARBA00022807"/>
    </source>
</evidence>
<dbReference type="Gene3D" id="3.40.395.10">
    <property type="entry name" value="Adenoviral Proteinase, Chain A"/>
    <property type="match status" value="1"/>
</dbReference>
<organism evidence="7 8">
    <name type="scientific">Amazona collaria</name>
    <name type="common">yellow-billed parrot</name>
    <dbReference type="NCBI Taxonomy" id="241587"/>
    <lineage>
        <taxon>Eukaryota</taxon>
        <taxon>Metazoa</taxon>
        <taxon>Chordata</taxon>
        <taxon>Craniata</taxon>
        <taxon>Vertebrata</taxon>
        <taxon>Euteleostomi</taxon>
        <taxon>Archelosauria</taxon>
        <taxon>Archosauria</taxon>
        <taxon>Dinosauria</taxon>
        <taxon>Saurischia</taxon>
        <taxon>Theropoda</taxon>
        <taxon>Coelurosauria</taxon>
        <taxon>Aves</taxon>
        <taxon>Neognathae</taxon>
        <taxon>Neoaves</taxon>
        <taxon>Telluraves</taxon>
        <taxon>Australaves</taxon>
        <taxon>Psittaciformes</taxon>
        <taxon>Psittacidae</taxon>
        <taxon>Amazona</taxon>
    </lineage>
</organism>
<dbReference type="PANTHER" id="PTHR12606:SF11">
    <property type="entry name" value="SENTRIN-SPECIFIC PROTEASE 2"/>
    <property type="match status" value="1"/>
</dbReference>
<reference evidence="7" key="1">
    <citation type="submission" date="2025-08" db="UniProtKB">
        <authorList>
            <consortium name="Ensembl"/>
        </authorList>
    </citation>
    <scope>IDENTIFICATION</scope>
</reference>
<dbReference type="GO" id="GO:0016929">
    <property type="term" value="F:deSUMOylase activity"/>
    <property type="evidence" value="ECO:0007669"/>
    <property type="project" value="TreeGrafter"/>
</dbReference>
<dbReference type="Pfam" id="PF02902">
    <property type="entry name" value="Peptidase_C48"/>
    <property type="match status" value="1"/>
</dbReference>
<accession>A0A8B9FJQ3</accession>
<protein>
    <submittedName>
        <fullName evidence="7">SUMO specific peptidase 2</fullName>
    </submittedName>
</protein>
<dbReference type="Proteomes" id="UP000694522">
    <property type="component" value="Unplaced"/>
</dbReference>
<sequence>MAGEAAACRAAKKRASQRLHQAVACIWPSVENLDKIPGKKPRSDYAISECTEKVEEVSTEVKLPAKETSECQKASVSNAAPIKKSAEETWSTSNTPPEGQTGSTPEIEMLQIDKMPCETNTCLSKKTLSFSYKTVPRLSTSRNGKRHIKPASDGILTLRPPIKECTVPESTTSEVSKMGRLLCTAEEDVQRGEKEKYKQLLELLKEKYPGSCPDPQATSFRNVQAYSKEPVMTESHLEDQKYRGDGYPCMTLTTSIKCADVCNSQWSQRNDMIRYYTPAENSREQGRPVKKTIGRRWYEAEISEEVLFQLHLAPVLPRKSSTLHVGEEKLPTSEKTTERFFPLTEAMEREVVAAFGKGEPDEIMSSAFKLRVTREDIHTLRNLHWLNDEVINFYMTLLVERNKKEGYPAVHAFSTFFYPKLISGGYRAVRRWTKGVDLFKQDLILVPIHLKVHWALAVIDVRKKTIKYFDSMAQRGDKICETLFRYLQEESQEKRNLELTFSEWTLRSVESHEIPQQLNGSDCGVFMCKYADYISRDKPITFTQNHMPYFRRKMVWEIIHQQLL</sequence>
<comment type="similarity">
    <text evidence="1">Belongs to the peptidase C48 family.</text>
</comment>
<dbReference type="FunFam" id="3.40.395.10:FF:000001">
    <property type="entry name" value="Sentrin-specific protease 1"/>
    <property type="match status" value="1"/>
</dbReference>
<dbReference type="GO" id="GO:0005634">
    <property type="term" value="C:nucleus"/>
    <property type="evidence" value="ECO:0007669"/>
    <property type="project" value="TreeGrafter"/>
</dbReference>
<keyword evidence="3" id="KW-0378">Hydrolase</keyword>
<dbReference type="GO" id="GO:0060255">
    <property type="term" value="P:regulation of macromolecule metabolic process"/>
    <property type="evidence" value="ECO:0007669"/>
    <property type="project" value="UniProtKB-ARBA"/>
</dbReference>
<dbReference type="PROSITE" id="PS50600">
    <property type="entry name" value="ULP_PROTEASE"/>
    <property type="match status" value="1"/>
</dbReference>
<name>A0A8B9FJQ3_9PSIT</name>
<dbReference type="Ensembl" id="ENSACOT00000010875.1">
    <property type="protein sequence ID" value="ENSACOP00000010507.1"/>
    <property type="gene ID" value="ENSACOG00000007316.1"/>
</dbReference>
<keyword evidence="8" id="KW-1185">Reference proteome</keyword>
<keyword evidence="2" id="KW-0645">Protease</keyword>
<feature type="region of interest" description="Disordered" evidence="5">
    <location>
        <begin position="68"/>
        <end position="104"/>
    </location>
</feature>
<evidence type="ECO:0000256" key="5">
    <source>
        <dbReference type="SAM" id="MobiDB-lite"/>
    </source>
</evidence>
<proteinExistence type="inferred from homology"/>
<dbReference type="PANTHER" id="PTHR12606">
    <property type="entry name" value="SENTRIN/SUMO-SPECIFIC PROTEASE"/>
    <property type="match status" value="1"/>
</dbReference>
<feature type="compositionally biased region" description="Polar residues" evidence="5">
    <location>
        <begin position="88"/>
        <end position="104"/>
    </location>
</feature>
<evidence type="ECO:0000313" key="8">
    <source>
        <dbReference type="Proteomes" id="UP000694522"/>
    </source>
</evidence>
<dbReference type="GO" id="GO:0016926">
    <property type="term" value="P:protein desumoylation"/>
    <property type="evidence" value="ECO:0007669"/>
    <property type="project" value="TreeGrafter"/>
</dbReference>
<evidence type="ECO:0000313" key="7">
    <source>
        <dbReference type="Ensembl" id="ENSACOP00000010507.1"/>
    </source>
</evidence>
<evidence type="ECO:0000256" key="3">
    <source>
        <dbReference type="ARBA" id="ARBA00022801"/>
    </source>
</evidence>
<evidence type="ECO:0000259" key="6">
    <source>
        <dbReference type="PROSITE" id="PS50600"/>
    </source>
</evidence>
<dbReference type="SUPFAM" id="SSF54001">
    <property type="entry name" value="Cysteine proteinases"/>
    <property type="match status" value="1"/>
</dbReference>
<feature type="domain" description="Ubiquitin-like protease family profile" evidence="6">
    <location>
        <begin position="370"/>
        <end position="534"/>
    </location>
</feature>
<keyword evidence="4" id="KW-0788">Thiol protease</keyword>
<dbReference type="InterPro" id="IPR003653">
    <property type="entry name" value="Peptidase_C48_C"/>
</dbReference>